<comment type="function">
    <text evidence="4">Chaperone for NapA, the catalytic subunit of the periplasmic nitrate reductase. It binds directly and specifically to the twin-arginine signal peptide of NapA, preventing premature interaction with the Tat translocase and premature export.</text>
</comment>
<keyword evidence="2 4" id="KW-0963">Cytoplasm</keyword>
<dbReference type="Pfam" id="PF03927">
    <property type="entry name" value="NapD"/>
    <property type="match status" value="1"/>
</dbReference>
<keyword evidence="3 4" id="KW-0143">Chaperone</keyword>
<evidence type="ECO:0000256" key="2">
    <source>
        <dbReference type="ARBA" id="ARBA00022490"/>
    </source>
</evidence>
<organism evidence="5 6">
    <name type="scientific">Adlercreutzia hattorii</name>
    <dbReference type="NCBI Taxonomy" id="2707299"/>
    <lineage>
        <taxon>Bacteria</taxon>
        <taxon>Bacillati</taxon>
        <taxon>Actinomycetota</taxon>
        <taxon>Coriobacteriia</taxon>
        <taxon>Eggerthellales</taxon>
        <taxon>Eggerthellaceae</taxon>
        <taxon>Adlercreutzia</taxon>
    </lineage>
</organism>
<dbReference type="KEGG" id="ahat:ADCFC_18350"/>
<accession>A0A6F8SNT0</accession>
<comment type="subunit">
    <text evidence="4">Interacts with the cytoplasmic NapA precursor.</text>
</comment>
<dbReference type="PANTHER" id="PTHR38603">
    <property type="entry name" value="CHAPERONE NAPD"/>
    <property type="match status" value="1"/>
</dbReference>
<gene>
    <name evidence="4" type="primary">napD</name>
    <name evidence="5" type="ORF">ADCFC_17130</name>
</gene>
<evidence type="ECO:0000256" key="4">
    <source>
        <dbReference type="HAMAP-Rule" id="MF_02200"/>
    </source>
</evidence>
<evidence type="ECO:0000256" key="3">
    <source>
        <dbReference type="ARBA" id="ARBA00023186"/>
    </source>
</evidence>
<sequence>MEDEKVVISSLVVEARPESVDAVARALAAMEGVEVHEVNGYKIVVTIEASSTGASHEISSRFIQIPGVLNVNLVYVNFEDETLG</sequence>
<dbReference type="InterPro" id="IPR005623">
    <property type="entry name" value="Chaperone_NapD_NO3_reduct"/>
</dbReference>
<proteinExistence type="inferred from homology"/>
<dbReference type="GO" id="GO:0005048">
    <property type="term" value="F:signal sequence binding"/>
    <property type="evidence" value="ECO:0007669"/>
    <property type="project" value="UniProtKB-UniRule"/>
</dbReference>
<dbReference type="HAMAP" id="MF_02200">
    <property type="entry name" value="NapD"/>
    <property type="match status" value="1"/>
</dbReference>
<dbReference type="RefSeq" id="WP_202427822.1">
    <property type="nucleotide sequence ID" value="NZ_AP022829.1"/>
</dbReference>
<reference evidence="6" key="2">
    <citation type="submission" date="2020-03" db="EMBL/GenBank/DDBJ databases">
        <title>Complete Genome Sequence of Adlercreutzia sp. strain 8CFCBH1 Producing Equol, Isolated from Healthy Japanese Feces.</title>
        <authorList>
            <person name="Ogata Y."/>
            <person name="Sakamoto M."/>
            <person name="Ohkuma M."/>
            <person name="Hattori M."/>
            <person name="Suda W."/>
        </authorList>
    </citation>
    <scope>NUCLEOTIDE SEQUENCE [LARGE SCALE GENOMIC DNA]</scope>
    <source>
        <strain evidence="6">8CFCBH1</strain>
    </source>
</reference>
<evidence type="ECO:0000313" key="5">
    <source>
        <dbReference type="EMBL" id="BCA89216.1"/>
    </source>
</evidence>
<reference evidence="6" key="1">
    <citation type="journal article" date="2020" name="Microbiol. Resour. Announc.">
        <title>Complete Genome Sequence of Adlercreutzia sp. Strain 8CFCBH1, a Potent Producer of Equol, Isolated from Healthy Japanese Feces.</title>
        <authorList>
            <person name="Ogata Y."/>
            <person name="Sakamoto M."/>
            <person name="Ohkuma M."/>
            <person name="Hattori M."/>
            <person name="Suda W."/>
        </authorList>
    </citation>
    <scope>NUCLEOTIDE SEQUENCE [LARGE SCALE GENOMIC DNA]</scope>
    <source>
        <strain evidence="6">8CFCBH1</strain>
    </source>
</reference>
<comment type="similarity">
    <text evidence="4">Belongs to the NapD family.</text>
</comment>
<dbReference type="GO" id="GO:0051224">
    <property type="term" value="P:negative regulation of protein transport"/>
    <property type="evidence" value="ECO:0007669"/>
    <property type="project" value="UniProtKB-UniRule"/>
</dbReference>
<dbReference type="EMBL" id="AP022829">
    <property type="protein sequence ID" value="BCA89216.1"/>
    <property type="molecule type" value="Genomic_DNA"/>
</dbReference>
<evidence type="ECO:0000313" key="6">
    <source>
        <dbReference type="Proteomes" id="UP000501727"/>
    </source>
</evidence>
<keyword evidence="6" id="KW-1185">Reference proteome</keyword>
<dbReference type="PANTHER" id="PTHR38603:SF1">
    <property type="entry name" value="CHAPERONE NAPD"/>
    <property type="match status" value="1"/>
</dbReference>
<dbReference type="GO" id="GO:0005737">
    <property type="term" value="C:cytoplasm"/>
    <property type="evidence" value="ECO:0007669"/>
    <property type="project" value="UniProtKB-SubCell"/>
</dbReference>
<comment type="subcellular location">
    <subcellularLocation>
        <location evidence="1 4">Cytoplasm</location>
    </subcellularLocation>
</comment>
<dbReference type="Proteomes" id="UP000501727">
    <property type="component" value="Chromosome"/>
</dbReference>
<dbReference type="AlphaFoldDB" id="A0A6F8SNT0"/>
<evidence type="ECO:0000256" key="1">
    <source>
        <dbReference type="ARBA" id="ARBA00004496"/>
    </source>
</evidence>
<name>A0A6F8SNT0_9ACTN</name>
<dbReference type="Gene3D" id="3.30.70.920">
    <property type="match status" value="1"/>
</dbReference>
<protein>
    <recommendedName>
        <fullName evidence="4">Chaperone NapD</fullName>
    </recommendedName>
    <alternativeName>
        <fullName evidence="4">NapA signal peptide-binding chaperone NapD</fullName>
    </alternativeName>
</protein>